<proteinExistence type="predicted"/>
<gene>
    <name evidence="1" type="ORF">pEaSNUABM22_00269</name>
</gene>
<dbReference type="Proteomes" id="UP000827717">
    <property type="component" value="Segment"/>
</dbReference>
<sequence length="93" mass="10824">MFLAWFKYLRAKKRNKFMAEVVSAIAKLNQRDRDLLCRAFSLPATADGLFTLTNMPRKDLAKQCNQYYARVSGNKWNVYDAFCKVIHTARKGK</sequence>
<organism evidence="1 2">
    <name type="scientific">Erwinia phage pEa_SNUABM_22</name>
    <dbReference type="NCBI Taxonomy" id="2869549"/>
    <lineage>
        <taxon>Viruses</taxon>
        <taxon>Duplodnaviria</taxon>
        <taxon>Heunggongvirae</taxon>
        <taxon>Uroviricota</taxon>
        <taxon>Caudoviricetes</taxon>
        <taxon>Alexandravirus</taxon>
        <taxon>Alexandravirus SNUABM22</taxon>
    </lineage>
</organism>
<name>A0AAE8XS13_9CAUD</name>
<dbReference type="EMBL" id="MZ443785">
    <property type="protein sequence ID" value="UAW96756.1"/>
    <property type="molecule type" value="Genomic_DNA"/>
</dbReference>
<evidence type="ECO:0000313" key="2">
    <source>
        <dbReference type="Proteomes" id="UP000827717"/>
    </source>
</evidence>
<protein>
    <submittedName>
        <fullName evidence="1">Uncharacterized protein</fullName>
    </submittedName>
</protein>
<keyword evidence="2" id="KW-1185">Reference proteome</keyword>
<accession>A0AAE8XS13</accession>
<reference evidence="1 2" key="1">
    <citation type="submission" date="2021-06" db="EMBL/GenBank/DDBJ databases">
        <title>Complete genome sequence of Erwinia phage pEa_SNUABM_22.</title>
        <authorList>
            <person name="Kim S.G."/>
            <person name="Park S.C."/>
        </authorList>
    </citation>
    <scope>NUCLEOTIDE SEQUENCE [LARGE SCALE GENOMIC DNA]</scope>
    <source>
        <strain evidence="2">pEa_SNUABM_22</strain>
    </source>
</reference>
<evidence type="ECO:0000313" key="1">
    <source>
        <dbReference type="EMBL" id="UAW96756.1"/>
    </source>
</evidence>